<feature type="domain" description="Ycf2 N-terminal" evidence="2">
    <location>
        <begin position="1"/>
        <end position="105"/>
    </location>
</feature>
<reference evidence="3" key="1">
    <citation type="submission" date="2019-05" db="EMBL/GenBank/DDBJ databases">
        <title>The de novo reference genome and transcriptome assemblies of the wild tomato species Solanum chilense.</title>
        <authorList>
            <person name="Stam R."/>
            <person name="Nosenko T."/>
            <person name="Hoerger A.C."/>
            <person name="Stephan W."/>
            <person name="Seidel M.A."/>
            <person name="Kuhn J.M.M."/>
            <person name="Haberer G."/>
            <person name="Tellier A."/>
        </authorList>
    </citation>
    <scope>NUCLEOTIDE SEQUENCE</scope>
    <source>
        <tissue evidence="3">Mature leaves</tissue>
    </source>
</reference>
<protein>
    <recommendedName>
        <fullName evidence="2">Ycf2 N-terminal domain-containing protein</fullName>
    </recommendedName>
</protein>
<proteinExistence type="predicted"/>
<feature type="non-terminal residue" evidence="3">
    <location>
        <position position="105"/>
    </location>
</feature>
<sequence>SLRCFLSKSLLFLSKLFLFLSNSLSFFCVSLGNVPIHRSYIYINEELKGLNYQLCNQLLELFGLQIVHFKKLKPFLLDDHDISQILKLLINRGTISPFLFNMIRK</sequence>
<evidence type="ECO:0000259" key="2">
    <source>
        <dbReference type="Pfam" id="PF05695"/>
    </source>
</evidence>
<dbReference type="Pfam" id="PF05695">
    <property type="entry name" value="Ycf2"/>
    <property type="match status" value="1"/>
</dbReference>
<feature type="chain" id="PRO_5026750370" description="Ycf2 N-terminal domain-containing protein" evidence="1">
    <location>
        <begin position="26"/>
        <end position="105"/>
    </location>
</feature>
<dbReference type="InterPro" id="IPR056777">
    <property type="entry name" value="Ycf2_N"/>
</dbReference>
<organism evidence="3">
    <name type="scientific">Solanum chilense</name>
    <name type="common">Tomato</name>
    <name type="synonym">Lycopersicon chilense</name>
    <dbReference type="NCBI Taxonomy" id="4083"/>
    <lineage>
        <taxon>Eukaryota</taxon>
        <taxon>Viridiplantae</taxon>
        <taxon>Streptophyta</taxon>
        <taxon>Embryophyta</taxon>
        <taxon>Tracheophyta</taxon>
        <taxon>Spermatophyta</taxon>
        <taxon>Magnoliopsida</taxon>
        <taxon>eudicotyledons</taxon>
        <taxon>Gunneridae</taxon>
        <taxon>Pentapetalae</taxon>
        <taxon>asterids</taxon>
        <taxon>lamiids</taxon>
        <taxon>Solanales</taxon>
        <taxon>Solanaceae</taxon>
        <taxon>Solanoideae</taxon>
        <taxon>Solaneae</taxon>
        <taxon>Solanum</taxon>
        <taxon>Solanum subgen. Lycopersicon</taxon>
    </lineage>
</organism>
<dbReference type="AlphaFoldDB" id="A0A6N2B186"/>
<keyword evidence="1" id="KW-0732">Signal</keyword>
<dbReference type="EMBL" id="RXGB01005003">
    <property type="protein sequence ID" value="TMW88572.1"/>
    <property type="molecule type" value="Genomic_DNA"/>
</dbReference>
<name>A0A6N2B186_SOLCI</name>
<feature type="signal peptide" evidence="1">
    <location>
        <begin position="1"/>
        <end position="25"/>
    </location>
</feature>
<feature type="non-terminal residue" evidence="3">
    <location>
        <position position="1"/>
    </location>
</feature>
<evidence type="ECO:0000313" key="3">
    <source>
        <dbReference type="EMBL" id="TMW88572.1"/>
    </source>
</evidence>
<gene>
    <name evidence="3" type="ORF">EJD97_018381</name>
</gene>
<comment type="caution">
    <text evidence="3">The sequence shown here is derived from an EMBL/GenBank/DDBJ whole genome shotgun (WGS) entry which is preliminary data.</text>
</comment>
<accession>A0A6N2B186</accession>
<evidence type="ECO:0000256" key="1">
    <source>
        <dbReference type="SAM" id="SignalP"/>
    </source>
</evidence>